<dbReference type="AlphaFoldDB" id="C3ZJP8"/>
<reference evidence="1" key="1">
    <citation type="journal article" date="2008" name="Nature">
        <title>The amphioxus genome and the evolution of the chordate karyotype.</title>
        <authorList>
            <consortium name="US DOE Joint Genome Institute (JGI-PGF)"/>
            <person name="Putnam N.H."/>
            <person name="Butts T."/>
            <person name="Ferrier D.E.K."/>
            <person name="Furlong R.F."/>
            <person name="Hellsten U."/>
            <person name="Kawashima T."/>
            <person name="Robinson-Rechavi M."/>
            <person name="Shoguchi E."/>
            <person name="Terry A."/>
            <person name="Yu J.-K."/>
            <person name="Benito-Gutierrez E.L."/>
            <person name="Dubchak I."/>
            <person name="Garcia-Fernandez J."/>
            <person name="Gibson-Brown J.J."/>
            <person name="Grigoriev I.V."/>
            <person name="Horton A.C."/>
            <person name="de Jong P.J."/>
            <person name="Jurka J."/>
            <person name="Kapitonov V.V."/>
            <person name="Kohara Y."/>
            <person name="Kuroki Y."/>
            <person name="Lindquist E."/>
            <person name="Lucas S."/>
            <person name="Osoegawa K."/>
            <person name="Pennacchio L.A."/>
            <person name="Salamov A.A."/>
            <person name="Satou Y."/>
            <person name="Sauka-Spengler T."/>
            <person name="Schmutz J."/>
            <person name="Shin-I T."/>
            <person name="Toyoda A."/>
            <person name="Bronner-Fraser M."/>
            <person name="Fujiyama A."/>
            <person name="Holland L.Z."/>
            <person name="Holland P.W.H."/>
            <person name="Satoh N."/>
            <person name="Rokhsar D.S."/>
        </authorList>
    </citation>
    <scope>NUCLEOTIDE SEQUENCE [LARGE SCALE GENOMIC DNA]</scope>
    <source>
        <strain evidence="1">S238N-H82</strain>
        <tissue evidence="1">Testes</tissue>
    </source>
</reference>
<gene>
    <name evidence="1" type="ORF">BRAFLDRAFT_105374</name>
</gene>
<dbReference type="InParanoid" id="C3ZJP8"/>
<dbReference type="EMBL" id="GG666633">
    <property type="protein sequence ID" value="EEN47183.1"/>
    <property type="molecule type" value="Genomic_DNA"/>
</dbReference>
<accession>C3ZJP8</accession>
<evidence type="ECO:0000313" key="1">
    <source>
        <dbReference type="EMBL" id="EEN47183.1"/>
    </source>
</evidence>
<protein>
    <submittedName>
        <fullName evidence="1">Uncharacterized protein</fullName>
    </submittedName>
</protein>
<name>C3ZJP8_BRAFL</name>
<proteinExistence type="predicted"/>
<sequence>MVSDYGLLDMLYALQDTTQFIESPTNDTIWDALDTVMASGATRDETETVKDAWFEREASAYTQTIIGVIEKSKVLPRMEHVAYMFIHAFKLYMCLGVIPVKCGDVVRGSKKESVDGYHISEEDGVGCGDCELMETNDVEYFIEMYMTCIEHNLARHQMLSLNDVSCNLLLTWHEGKYTATDMEGNSYRLLTFMEIVGDAMPNVPIATVTSLIPLELQYIFAMNESKNYTIDRLTRANVVVSSEISSEVTSIIKARQTASANLEADVEGVVSRATAKINETRDLEKKMQGIQDSLATYESAIDTDFSKQHKQKLLHFESLNRAITDLQKQMDIPMNNESPETTNPNYLGHIPVVNMMGSSDKTVPYNLIAGAGAKEAEQQKKRDFKSQQEQELTKKLGELTKMVATSKTKAELLTMENSKMAAMNSHLMFEVSTLKTSGAIFEKEAKDAEKRAESVMRVNKRLMDVLSEMRKMVESIGSQLRMSEKDRSRLLQLCAHEHISGSTKPDFSNTRKAAEILMNALQKSILAPAFSDHKLEKSMSKDEAQLKKHAMDMADFQPLAYENMLNETNARPVHIFSGIEDENRLRIVNKWVPSGMGDILVSDRFSRRHALALELLQKSDSGVPACKDAPANALKKHPIIETDRLCVIDVNPRSSEDIDRTLRALKASNLMTGESGTFLVDNIFAYRYLNIQFQQKGDIDGILGIPLKELWEQLGKCLLKLDDVTYTINGQKVNPRVGTQTLMTYVTPFFDQYLGTRDHAYKIPNLVSTFERHYEEVEGTAVQLRFVNASKYELLVKGFCQHILTGK</sequence>
<organism>
    <name type="scientific">Branchiostoma floridae</name>
    <name type="common">Florida lancelet</name>
    <name type="synonym">Amphioxus</name>
    <dbReference type="NCBI Taxonomy" id="7739"/>
    <lineage>
        <taxon>Eukaryota</taxon>
        <taxon>Metazoa</taxon>
        <taxon>Chordata</taxon>
        <taxon>Cephalochordata</taxon>
        <taxon>Leptocardii</taxon>
        <taxon>Amphioxiformes</taxon>
        <taxon>Branchiostomatidae</taxon>
        <taxon>Branchiostoma</taxon>
    </lineage>
</organism>